<name>A0A7S2FTP5_9STRA</name>
<sequence length="233" mass="24748">MSVSRALICLALLASTIAKYVPEESIAVTSYFYVGVYDSESSHCDASLSNGTDVPLQHAFSAGGSGGGWSYSSLMLVINPSGNDNVDLTLPMSLSMTVSKHYAELSETTIRIAGIKTAPPDSLSYKSSGASKRADEQMSCPPDYCVPPTTDLKSPSESWCGWSTSEGLDNFIDVPLNSDNDANTVSINITQLTLGDATHGASSMLQIWANPTNLYGGFWDAEVTLSDFSLANM</sequence>
<feature type="chain" id="PRO_5031430279" evidence="1">
    <location>
        <begin position="19"/>
        <end position="233"/>
    </location>
</feature>
<reference evidence="2" key="1">
    <citation type="submission" date="2021-01" db="EMBL/GenBank/DDBJ databases">
        <authorList>
            <person name="Corre E."/>
            <person name="Pelletier E."/>
            <person name="Niang G."/>
            <person name="Scheremetjew M."/>
            <person name="Finn R."/>
            <person name="Kale V."/>
            <person name="Holt S."/>
            <person name="Cochrane G."/>
            <person name="Meng A."/>
            <person name="Brown T."/>
            <person name="Cohen L."/>
        </authorList>
    </citation>
    <scope>NUCLEOTIDE SEQUENCE</scope>
    <source>
        <strain evidence="2">RCC1693</strain>
    </source>
</reference>
<gene>
    <name evidence="2" type="ORF">FPAR1323_LOCUS8253</name>
</gene>
<dbReference type="EMBL" id="HBGT01015466">
    <property type="protein sequence ID" value="CAD9414252.1"/>
    <property type="molecule type" value="Transcribed_RNA"/>
</dbReference>
<organism evidence="2">
    <name type="scientific">Florenciella parvula</name>
    <dbReference type="NCBI Taxonomy" id="236787"/>
    <lineage>
        <taxon>Eukaryota</taxon>
        <taxon>Sar</taxon>
        <taxon>Stramenopiles</taxon>
        <taxon>Ochrophyta</taxon>
        <taxon>Dictyochophyceae</taxon>
        <taxon>Florenciellales</taxon>
        <taxon>Florenciella</taxon>
    </lineage>
</organism>
<feature type="signal peptide" evidence="1">
    <location>
        <begin position="1"/>
        <end position="18"/>
    </location>
</feature>
<accession>A0A7S2FTP5</accession>
<keyword evidence="1" id="KW-0732">Signal</keyword>
<protein>
    <submittedName>
        <fullName evidence="2">Uncharacterized protein</fullName>
    </submittedName>
</protein>
<evidence type="ECO:0000313" key="2">
    <source>
        <dbReference type="EMBL" id="CAD9414252.1"/>
    </source>
</evidence>
<evidence type="ECO:0000256" key="1">
    <source>
        <dbReference type="SAM" id="SignalP"/>
    </source>
</evidence>
<dbReference type="AlphaFoldDB" id="A0A7S2FTP5"/>
<proteinExistence type="predicted"/>